<protein>
    <submittedName>
        <fullName evidence="2">DUF2974 domain-containing protein</fullName>
    </submittedName>
</protein>
<dbReference type="InterPro" id="IPR029058">
    <property type="entry name" value="AB_hydrolase_fold"/>
</dbReference>
<evidence type="ECO:0000259" key="1">
    <source>
        <dbReference type="Pfam" id="PF01764"/>
    </source>
</evidence>
<proteinExistence type="predicted"/>
<comment type="caution">
    <text evidence="2">The sequence shown here is derived from an EMBL/GenBank/DDBJ whole genome shotgun (WGS) entry which is preliminary data.</text>
</comment>
<dbReference type="SUPFAM" id="SSF53474">
    <property type="entry name" value="alpha/beta-Hydrolases"/>
    <property type="match status" value="1"/>
</dbReference>
<feature type="non-terminal residue" evidence="2">
    <location>
        <position position="1"/>
    </location>
</feature>
<dbReference type="EMBL" id="JRPK02000148">
    <property type="protein sequence ID" value="TLD91190.1"/>
    <property type="molecule type" value="Genomic_DNA"/>
</dbReference>
<reference evidence="2 3" key="1">
    <citation type="journal article" date="2014" name="Genome Announc.">
        <title>Draft genome sequences of eight enterohepatic helicobacter species isolated from both laboratory and wild rodents.</title>
        <authorList>
            <person name="Sheh A."/>
            <person name="Shen Z."/>
            <person name="Fox J.G."/>
        </authorList>
    </citation>
    <scope>NUCLEOTIDE SEQUENCE [LARGE SCALE GENOMIC DNA]</scope>
    <source>
        <strain evidence="2 3">ATCC 49310</strain>
    </source>
</reference>
<dbReference type="InterPro" id="IPR002921">
    <property type="entry name" value="Fungal_lipase-type"/>
</dbReference>
<sequence>LDLTYKEYIAVESNPHKSDDEIKIGTLDGDFSPTQVKNFFDKYDLLDFYPKFDTKNNKQKEGFHACLFQDKESKQYTLAIRGSFDSKDYVEADFWHLLINSTIPFDYYNDMLNFYEQCIEKYPNLKQSKSLNIVGHSLGGALAQMLTLSLCDNANEANINEIYTFNSHLESKKAV</sequence>
<dbReference type="GO" id="GO:0006629">
    <property type="term" value="P:lipid metabolic process"/>
    <property type="evidence" value="ECO:0007669"/>
    <property type="project" value="InterPro"/>
</dbReference>
<name>A0A4U8SW73_9HELI</name>
<dbReference type="Proteomes" id="UP000029861">
    <property type="component" value="Unassembled WGS sequence"/>
</dbReference>
<organism evidence="2 3">
    <name type="scientific">Helicobacter trogontum</name>
    <dbReference type="NCBI Taxonomy" id="50960"/>
    <lineage>
        <taxon>Bacteria</taxon>
        <taxon>Pseudomonadati</taxon>
        <taxon>Campylobacterota</taxon>
        <taxon>Epsilonproteobacteria</taxon>
        <taxon>Campylobacterales</taxon>
        <taxon>Helicobacteraceae</taxon>
        <taxon>Helicobacter</taxon>
    </lineage>
</organism>
<feature type="domain" description="Fungal lipase-type" evidence="1">
    <location>
        <begin position="87"/>
        <end position="165"/>
    </location>
</feature>
<dbReference type="Gene3D" id="3.40.50.1820">
    <property type="entry name" value="alpha/beta hydrolase"/>
    <property type="match status" value="1"/>
</dbReference>
<dbReference type="Pfam" id="PF01764">
    <property type="entry name" value="Lipase_3"/>
    <property type="match status" value="1"/>
</dbReference>
<accession>A0A4U8SW73</accession>
<evidence type="ECO:0000313" key="3">
    <source>
        <dbReference type="Proteomes" id="UP000029861"/>
    </source>
</evidence>
<gene>
    <name evidence="2" type="ORF">LS80_011360</name>
</gene>
<dbReference type="AlphaFoldDB" id="A0A4U8SW73"/>
<dbReference type="RefSeq" id="WP_138120981.1">
    <property type="nucleotide sequence ID" value="NZ_JRPK02000148.1"/>
</dbReference>
<evidence type="ECO:0000313" key="2">
    <source>
        <dbReference type="EMBL" id="TLD91190.1"/>
    </source>
</evidence>